<name>A0AA37GGK4_9PEZI</name>
<feature type="compositionally biased region" description="Polar residues" evidence="1">
    <location>
        <begin position="115"/>
        <end position="145"/>
    </location>
</feature>
<evidence type="ECO:0000256" key="1">
    <source>
        <dbReference type="SAM" id="MobiDB-lite"/>
    </source>
</evidence>
<feature type="compositionally biased region" description="Low complexity" evidence="1">
    <location>
        <begin position="97"/>
        <end position="114"/>
    </location>
</feature>
<dbReference type="EMBL" id="BPPX01000005">
    <property type="protein sequence ID" value="GJC79958.1"/>
    <property type="molecule type" value="Genomic_DNA"/>
</dbReference>
<evidence type="ECO:0000313" key="3">
    <source>
        <dbReference type="Proteomes" id="UP001055172"/>
    </source>
</evidence>
<reference evidence="2 3" key="1">
    <citation type="submission" date="2021-07" db="EMBL/GenBank/DDBJ databases">
        <title>Genome data of Colletotrichum spaethianum.</title>
        <authorList>
            <person name="Utami Y.D."/>
            <person name="Hiruma K."/>
        </authorList>
    </citation>
    <scope>NUCLEOTIDE SEQUENCE [LARGE SCALE GENOMIC DNA]</scope>
    <source>
        <strain evidence="2 3">MAFF 242679</strain>
    </source>
</reference>
<dbReference type="Proteomes" id="UP001055172">
    <property type="component" value="Unassembled WGS sequence"/>
</dbReference>
<proteinExistence type="predicted"/>
<comment type="caution">
    <text evidence="2">The sequence shown here is derived from an EMBL/GenBank/DDBJ whole genome shotgun (WGS) entry which is preliminary data.</text>
</comment>
<organism evidence="2 3">
    <name type="scientific">Colletotrichum liriopes</name>
    <dbReference type="NCBI Taxonomy" id="708192"/>
    <lineage>
        <taxon>Eukaryota</taxon>
        <taxon>Fungi</taxon>
        <taxon>Dikarya</taxon>
        <taxon>Ascomycota</taxon>
        <taxon>Pezizomycotina</taxon>
        <taxon>Sordariomycetes</taxon>
        <taxon>Hypocreomycetidae</taxon>
        <taxon>Glomerellales</taxon>
        <taxon>Glomerellaceae</taxon>
        <taxon>Colletotrichum</taxon>
        <taxon>Colletotrichum spaethianum species complex</taxon>
    </lineage>
</organism>
<accession>A0AA37GGK4</accession>
<gene>
    <name evidence="2" type="ORF">ColLi_02796</name>
</gene>
<evidence type="ECO:0000313" key="2">
    <source>
        <dbReference type="EMBL" id="GJC79958.1"/>
    </source>
</evidence>
<sequence length="185" mass="19275">MGLFKSANPTPATGAVPRSLTGQSIRGKISGPIPIPSPSDDEFPMRNPGTGIATPLAGGDMKEQQLHPPQPEPRAGSIVSVAQPEVSQAPRTDSVVAPTGSAGSGSTSPPTSGAHANSPQSQRRTNGSSHLRYSAVSASSEQTGGSRDRPQRKKSTLRGALGKLFWSQKEDGQSRFNRFAAHIDL</sequence>
<keyword evidence="3" id="KW-1185">Reference proteome</keyword>
<dbReference type="AlphaFoldDB" id="A0AA37GGK4"/>
<feature type="region of interest" description="Disordered" evidence="1">
    <location>
        <begin position="1"/>
        <end position="161"/>
    </location>
</feature>
<protein>
    <submittedName>
        <fullName evidence="2">Uncharacterized protein</fullName>
    </submittedName>
</protein>